<dbReference type="Proteomes" id="UP000188320">
    <property type="component" value="Unassembled WGS sequence"/>
</dbReference>
<reference evidence="2" key="1">
    <citation type="submission" date="2017-01" db="EMBL/GenBank/DDBJ databases">
        <authorList>
            <person name="Wang Y."/>
            <person name="White M."/>
            <person name="Kvist S."/>
            <person name="Moncalvo J.-M."/>
        </authorList>
    </citation>
    <scope>NUCLEOTIDE SEQUENCE [LARGE SCALE GENOMIC DNA]</scope>
    <source>
        <strain evidence="2">COL-18-3</strain>
    </source>
</reference>
<sequence>MVLPLTGMDSFGNPTRALTTCQAWGSLFCGLGYTPLVWCIYRHAFRASTDLDLSDAFRQFPKGSRTECPDILVHATAPSTVGGG</sequence>
<proteinExistence type="predicted"/>
<comment type="caution">
    <text evidence="1">The sequence shown here is derived from an EMBL/GenBank/DDBJ whole genome shotgun (WGS) entry which is preliminary data.</text>
</comment>
<gene>
    <name evidence="1" type="ORF">AX774_g8056</name>
</gene>
<organism evidence="1 2">
    <name type="scientific">Zancudomyces culisetae</name>
    <name type="common">Gut fungus</name>
    <name type="synonym">Smittium culisetae</name>
    <dbReference type="NCBI Taxonomy" id="1213189"/>
    <lineage>
        <taxon>Eukaryota</taxon>
        <taxon>Fungi</taxon>
        <taxon>Fungi incertae sedis</taxon>
        <taxon>Zoopagomycota</taxon>
        <taxon>Kickxellomycotina</taxon>
        <taxon>Harpellomycetes</taxon>
        <taxon>Harpellales</taxon>
        <taxon>Legeriomycetaceae</taxon>
        <taxon>Zancudomyces</taxon>
    </lineage>
</organism>
<keyword evidence="2" id="KW-1185">Reference proteome</keyword>
<protein>
    <submittedName>
        <fullName evidence="1">Uncharacterized protein</fullName>
    </submittedName>
</protein>
<accession>A0A1R1PC66</accession>
<dbReference type="EMBL" id="LSSK01001897">
    <property type="protein sequence ID" value="OMH78550.1"/>
    <property type="molecule type" value="Genomic_DNA"/>
</dbReference>
<dbReference type="AlphaFoldDB" id="A0A1R1PC66"/>
<evidence type="ECO:0000313" key="1">
    <source>
        <dbReference type="EMBL" id="OMH78550.1"/>
    </source>
</evidence>
<evidence type="ECO:0000313" key="2">
    <source>
        <dbReference type="Proteomes" id="UP000188320"/>
    </source>
</evidence>
<name>A0A1R1PC66_ZANCU</name>